<dbReference type="GO" id="GO:0003841">
    <property type="term" value="F:1-acylglycerol-3-phosphate O-acyltransferase activity"/>
    <property type="evidence" value="ECO:0007669"/>
    <property type="project" value="UniProtKB-EC"/>
</dbReference>
<evidence type="ECO:0000256" key="1">
    <source>
        <dbReference type="ARBA" id="ARBA00022679"/>
    </source>
</evidence>
<evidence type="ECO:0000313" key="5">
    <source>
        <dbReference type="EMBL" id="OIQ83803.1"/>
    </source>
</evidence>
<dbReference type="EMBL" id="MLJW01000671">
    <property type="protein sequence ID" value="OIQ83803.1"/>
    <property type="molecule type" value="Genomic_DNA"/>
</dbReference>
<dbReference type="SUPFAM" id="SSF69593">
    <property type="entry name" value="Glycerol-3-phosphate (1)-acyltransferase"/>
    <property type="match status" value="1"/>
</dbReference>
<keyword evidence="3" id="KW-0472">Membrane</keyword>
<dbReference type="SMART" id="SM00563">
    <property type="entry name" value="PlsC"/>
    <property type="match status" value="1"/>
</dbReference>
<dbReference type="GO" id="GO:0006654">
    <property type="term" value="P:phosphatidic acid biosynthetic process"/>
    <property type="evidence" value="ECO:0007669"/>
    <property type="project" value="TreeGrafter"/>
</dbReference>
<feature type="transmembrane region" description="Helical" evidence="3">
    <location>
        <begin position="7"/>
        <end position="28"/>
    </location>
</feature>
<dbReference type="InterPro" id="IPR002123">
    <property type="entry name" value="Plipid/glycerol_acylTrfase"/>
</dbReference>
<dbReference type="PANTHER" id="PTHR10434:SF40">
    <property type="entry name" value="1-ACYL-SN-GLYCEROL-3-PHOSPHATE ACYLTRANSFERASE"/>
    <property type="match status" value="1"/>
</dbReference>
<proteinExistence type="predicted"/>
<gene>
    <name evidence="5" type="primary">plsC_18</name>
    <name evidence="5" type="ORF">GALL_343930</name>
</gene>
<evidence type="ECO:0000256" key="3">
    <source>
        <dbReference type="SAM" id="Phobius"/>
    </source>
</evidence>
<keyword evidence="2 5" id="KW-0012">Acyltransferase</keyword>
<dbReference type="CDD" id="cd07989">
    <property type="entry name" value="LPLAT_AGPAT-like"/>
    <property type="match status" value="1"/>
</dbReference>
<organism evidence="5">
    <name type="scientific">mine drainage metagenome</name>
    <dbReference type="NCBI Taxonomy" id="410659"/>
    <lineage>
        <taxon>unclassified sequences</taxon>
        <taxon>metagenomes</taxon>
        <taxon>ecological metagenomes</taxon>
    </lineage>
</organism>
<dbReference type="EC" id="2.3.1.-" evidence="5"/>
<evidence type="ECO:0000256" key="2">
    <source>
        <dbReference type="ARBA" id="ARBA00023315"/>
    </source>
</evidence>
<name>A0A1J5R236_9ZZZZ</name>
<reference evidence="5" key="1">
    <citation type="submission" date="2016-10" db="EMBL/GenBank/DDBJ databases">
        <title>Sequence of Gallionella enrichment culture.</title>
        <authorList>
            <person name="Poehlein A."/>
            <person name="Muehling M."/>
            <person name="Daniel R."/>
        </authorList>
    </citation>
    <scope>NUCLEOTIDE SEQUENCE</scope>
</reference>
<keyword evidence="3" id="KW-0812">Transmembrane</keyword>
<protein>
    <submittedName>
        <fullName evidence="5">1-acyl-sn-glycerol-3-phosphate acyltransferase</fullName>
        <ecNumber evidence="5">2.3.1.-</ecNumber>
        <ecNumber evidence="5">2.3.1.51</ecNumber>
    </submittedName>
</protein>
<evidence type="ECO:0000259" key="4">
    <source>
        <dbReference type="SMART" id="SM00563"/>
    </source>
</evidence>
<dbReference type="PANTHER" id="PTHR10434">
    <property type="entry name" value="1-ACYL-SN-GLYCEROL-3-PHOSPHATE ACYLTRANSFERASE"/>
    <property type="match status" value="1"/>
</dbReference>
<dbReference type="Pfam" id="PF01553">
    <property type="entry name" value="Acyltransferase"/>
    <property type="match status" value="1"/>
</dbReference>
<feature type="domain" description="Phospholipid/glycerol acyltransferase" evidence="4">
    <location>
        <begin position="71"/>
        <end position="185"/>
    </location>
</feature>
<keyword evidence="3" id="KW-1133">Transmembrane helix</keyword>
<sequence length="236" mass="26567">MIRLRSVLFNLGMWVMIIPYALLTLLLIPMSAPRRSRIIAGWARFVCRWLALTCNLRYRVIGRENIPDHPCVILAKHQSAWETIAFQDIFPPQIWVMKRTLLLIPFFGWALWALKSIAIDRGAGREALKQLVSQGQDRLALGLSVVVFPEGTRVRPGQKGKFHIGGAWLATHTGATVVPVAHNAGEYWRRNSLLKRPGTITVSIGQPINASGMKADELNREIEAWIEAEMARLDSL</sequence>
<keyword evidence="1 5" id="KW-0808">Transferase</keyword>
<accession>A0A1J5R236</accession>
<dbReference type="AlphaFoldDB" id="A0A1J5R236"/>
<comment type="caution">
    <text evidence="5">The sequence shown here is derived from an EMBL/GenBank/DDBJ whole genome shotgun (WGS) entry which is preliminary data.</text>
</comment>
<dbReference type="EC" id="2.3.1.51" evidence="5"/>